<proteinExistence type="predicted"/>
<name>A0AAN6J2Q5_9PEZI</name>
<sequence>MQGEGFIYILHRIIGQTVDVQGVVERGGFEMDNEANCRFSFVLEMRKGKWDVAFYTLLFDKDKIVPVNPGREYVIPKEEASKYPSGYRYMA</sequence>
<organism evidence="1 2">
    <name type="scientific">Friedmanniomyces endolithicus</name>
    <dbReference type="NCBI Taxonomy" id="329885"/>
    <lineage>
        <taxon>Eukaryota</taxon>
        <taxon>Fungi</taxon>
        <taxon>Dikarya</taxon>
        <taxon>Ascomycota</taxon>
        <taxon>Pezizomycotina</taxon>
        <taxon>Dothideomycetes</taxon>
        <taxon>Dothideomycetidae</taxon>
        <taxon>Mycosphaerellales</taxon>
        <taxon>Teratosphaeriaceae</taxon>
        <taxon>Friedmanniomyces</taxon>
    </lineage>
</organism>
<dbReference type="Proteomes" id="UP001168146">
    <property type="component" value="Unassembled WGS sequence"/>
</dbReference>
<reference evidence="1" key="1">
    <citation type="submission" date="2021-12" db="EMBL/GenBank/DDBJ databases">
        <title>Black yeast isolated from Biological Soil Crust.</title>
        <authorList>
            <person name="Kurbessoian T."/>
        </authorList>
    </citation>
    <scope>NUCLEOTIDE SEQUENCE</scope>
    <source>
        <strain evidence="1">CCFEE 5208</strain>
    </source>
</reference>
<dbReference type="EMBL" id="JASUXU010000069">
    <property type="protein sequence ID" value="KAK0311558.1"/>
    <property type="molecule type" value="Genomic_DNA"/>
</dbReference>
<evidence type="ECO:0000313" key="2">
    <source>
        <dbReference type="Proteomes" id="UP001168146"/>
    </source>
</evidence>
<gene>
    <name evidence="1" type="ORF">LTR82_014260</name>
</gene>
<comment type="caution">
    <text evidence="1">The sequence shown here is derived from an EMBL/GenBank/DDBJ whole genome shotgun (WGS) entry which is preliminary data.</text>
</comment>
<evidence type="ECO:0000313" key="1">
    <source>
        <dbReference type="EMBL" id="KAK0311558.1"/>
    </source>
</evidence>
<protein>
    <submittedName>
        <fullName evidence="1">Uncharacterized protein</fullName>
    </submittedName>
</protein>
<dbReference type="AlphaFoldDB" id="A0AAN6J2Q5"/>
<accession>A0AAN6J2Q5</accession>